<dbReference type="Proteomes" id="UP000177325">
    <property type="component" value="Unassembled WGS sequence"/>
</dbReference>
<dbReference type="EMBL" id="MFMM01000001">
    <property type="protein sequence ID" value="OGG85052.1"/>
    <property type="molecule type" value="Genomic_DNA"/>
</dbReference>
<dbReference type="STRING" id="1798525.A3G90_03250"/>
<protein>
    <submittedName>
        <fullName evidence="1">Uncharacterized protein</fullName>
    </submittedName>
</protein>
<organism evidence="1 2">
    <name type="scientific">Candidatus Kaiserbacteria bacterium RIFCSPLOWO2_12_FULL_45_26</name>
    <dbReference type="NCBI Taxonomy" id="1798525"/>
    <lineage>
        <taxon>Bacteria</taxon>
        <taxon>Candidatus Kaiseribacteriota</taxon>
    </lineage>
</organism>
<gene>
    <name evidence="1" type="ORF">A3G90_03250</name>
</gene>
<accession>A0A1F6FGS4</accession>
<dbReference type="AlphaFoldDB" id="A0A1F6FGS4"/>
<evidence type="ECO:0000313" key="1">
    <source>
        <dbReference type="EMBL" id="OGG85052.1"/>
    </source>
</evidence>
<evidence type="ECO:0000313" key="2">
    <source>
        <dbReference type="Proteomes" id="UP000177325"/>
    </source>
</evidence>
<proteinExistence type="predicted"/>
<reference evidence="1 2" key="1">
    <citation type="journal article" date="2016" name="Nat. Commun.">
        <title>Thousands of microbial genomes shed light on interconnected biogeochemical processes in an aquifer system.</title>
        <authorList>
            <person name="Anantharaman K."/>
            <person name="Brown C.T."/>
            <person name="Hug L.A."/>
            <person name="Sharon I."/>
            <person name="Castelle C.J."/>
            <person name="Probst A.J."/>
            <person name="Thomas B.C."/>
            <person name="Singh A."/>
            <person name="Wilkins M.J."/>
            <person name="Karaoz U."/>
            <person name="Brodie E.L."/>
            <person name="Williams K.H."/>
            <person name="Hubbard S.S."/>
            <person name="Banfield J.F."/>
        </authorList>
    </citation>
    <scope>NUCLEOTIDE SEQUENCE [LARGE SCALE GENOMIC DNA]</scope>
</reference>
<comment type="caution">
    <text evidence="1">The sequence shown here is derived from an EMBL/GenBank/DDBJ whole genome shotgun (WGS) entry which is preliminary data.</text>
</comment>
<name>A0A1F6FGS4_9BACT</name>
<sequence>MTVEDFLDEFRQAAEAYNLRLQQSQADEQARWQLAAEEANKLLLNGLTHNLLVRALEQYQRSTPAEQAELLAALQIDFNRANAAES</sequence>